<sequence>KRELAETSARQDAAKMAADLQRQKDEEERRAQLDSKKMHLTQQQLEAERQARLEAEEQTRQHAEVAELERLQRQELERIQAELEQLLLDERQAKRDEETVRALQA</sequence>
<feature type="non-terminal residue" evidence="3">
    <location>
        <position position="105"/>
    </location>
</feature>
<dbReference type="GeneID" id="106820485"/>
<dbReference type="Proteomes" id="UP000695022">
    <property type="component" value="Unplaced"/>
</dbReference>
<proteinExistence type="predicted"/>
<feature type="compositionally biased region" description="Basic and acidic residues" evidence="1">
    <location>
        <begin position="46"/>
        <end position="60"/>
    </location>
</feature>
<feature type="non-terminal residue" evidence="3">
    <location>
        <position position="1"/>
    </location>
</feature>
<reference evidence="3" key="1">
    <citation type="submission" date="2025-08" db="UniProtKB">
        <authorList>
            <consortium name="RefSeq"/>
        </authorList>
    </citation>
    <scope>IDENTIFICATION</scope>
</reference>
<evidence type="ECO:0000313" key="3">
    <source>
        <dbReference type="RefSeq" id="XP_014680482.1"/>
    </source>
</evidence>
<evidence type="ECO:0000256" key="1">
    <source>
        <dbReference type="SAM" id="MobiDB-lite"/>
    </source>
</evidence>
<accession>A0ABM1F7R1</accession>
<organism evidence="2 3">
    <name type="scientific">Priapulus caudatus</name>
    <name type="common">Priapulid worm</name>
    <dbReference type="NCBI Taxonomy" id="37621"/>
    <lineage>
        <taxon>Eukaryota</taxon>
        <taxon>Metazoa</taxon>
        <taxon>Ecdysozoa</taxon>
        <taxon>Scalidophora</taxon>
        <taxon>Priapulida</taxon>
        <taxon>Priapulimorpha</taxon>
        <taxon>Priapulimorphida</taxon>
        <taxon>Priapulidae</taxon>
        <taxon>Priapulus</taxon>
    </lineage>
</organism>
<name>A0ABM1F7R1_PRICU</name>
<feature type="compositionally biased region" description="Basic and acidic residues" evidence="1">
    <location>
        <begin position="21"/>
        <end position="37"/>
    </location>
</feature>
<feature type="region of interest" description="Disordered" evidence="1">
    <location>
        <begin position="1"/>
        <end position="60"/>
    </location>
</feature>
<protein>
    <submittedName>
        <fullName evidence="3">Switch-associated protein 70-like</fullName>
    </submittedName>
</protein>
<gene>
    <name evidence="3" type="primary">LOC106820485</name>
</gene>
<keyword evidence="2" id="KW-1185">Reference proteome</keyword>
<evidence type="ECO:0000313" key="2">
    <source>
        <dbReference type="Proteomes" id="UP000695022"/>
    </source>
</evidence>
<dbReference type="RefSeq" id="XP_014680482.1">
    <property type="nucleotide sequence ID" value="XM_014824996.1"/>
</dbReference>